<gene>
    <name evidence="2" type="primary">n729L</name>
    <name evidence="2" type="ORF">FR483_n729L</name>
</gene>
<evidence type="ECO:0000256" key="1">
    <source>
        <dbReference type="SAM" id="MobiDB-lite"/>
    </source>
</evidence>
<evidence type="ECO:0000313" key="2">
    <source>
        <dbReference type="EMBL" id="ABT16014.1"/>
    </source>
</evidence>
<proteinExistence type="predicted"/>
<organismHost>
    <name type="scientific">Paramecium bursaria</name>
    <dbReference type="NCBI Taxonomy" id="74790"/>
</organismHost>
<feature type="compositionally biased region" description="Polar residues" evidence="1">
    <location>
        <begin position="1"/>
        <end position="17"/>
    </location>
</feature>
<feature type="region of interest" description="Disordered" evidence="1">
    <location>
        <begin position="1"/>
        <end position="23"/>
    </location>
</feature>
<accession>A7J883</accession>
<dbReference type="Proteomes" id="UP000204095">
    <property type="component" value="Segment"/>
</dbReference>
<reference evidence="2 3" key="1">
    <citation type="journal article" date="2007" name="Virology">
        <title>Sequence and annotation of the 314-kb MT325 and the 321-kb FR483 viruses that infect Chlorella Pbi.</title>
        <authorList>
            <person name="Fitzgerald L.A."/>
            <person name="Graves M.V."/>
            <person name="Li X."/>
            <person name="Feldblyum T."/>
            <person name="Hartigan J."/>
            <person name="Van Etten J.L."/>
        </authorList>
    </citation>
    <scope>NUCLEOTIDE SEQUENCE [LARGE SCALE GENOMIC DNA]</scope>
    <source>
        <strain evidence="2 3">FR483</strain>
    </source>
</reference>
<name>A7J883_PBCVF</name>
<evidence type="ECO:0000313" key="3">
    <source>
        <dbReference type="Proteomes" id="UP000204095"/>
    </source>
</evidence>
<dbReference type="KEGG" id="vg:5469767"/>
<organism evidence="2 3">
    <name type="scientific">Paramecium bursaria Chlorella virus FR483</name>
    <name type="common">PBCV-FR483</name>
    <dbReference type="NCBI Taxonomy" id="399781"/>
    <lineage>
        <taxon>Viruses</taxon>
        <taxon>Varidnaviria</taxon>
        <taxon>Bamfordvirae</taxon>
        <taxon>Nucleocytoviricota</taxon>
        <taxon>Megaviricetes</taxon>
        <taxon>Algavirales</taxon>
        <taxon>Phycodnaviridae</taxon>
        <taxon>Chlorovirus</taxon>
        <taxon>Chlorovirus conductrix</taxon>
        <taxon>Paramecium bursaria Chlorella virus A1</taxon>
    </lineage>
</organism>
<dbReference type="EMBL" id="DQ890022">
    <property type="protein sequence ID" value="ABT16014.1"/>
    <property type="molecule type" value="Genomic_DNA"/>
</dbReference>
<dbReference type="RefSeq" id="YP_001426361.1">
    <property type="nucleotide sequence ID" value="NC_008603.1"/>
</dbReference>
<protein>
    <submittedName>
        <fullName evidence="2">Uncharacterized protein n729L</fullName>
    </submittedName>
</protein>
<dbReference type="GeneID" id="5469767"/>
<sequence>MIRNQLQNPSKRSQGSQERLRKRLFNPERKKTLSILSLFPWRWIKTLSQLRIRMLKMMMVTSWQLLAWMMMMMMISTRISISCTEKET</sequence>